<dbReference type="Proteomes" id="UP000236349">
    <property type="component" value="Chromosome"/>
</dbReference>
<accession>A0A2I7WEH1</accession>
<gene>
    <name evidence="1" type="ORF">CAB90_04354</name>
</gene>
<evidence type="ECO:0000313" key="2">
    <source>
        <dbReference type="Proteomes" id="UP000236349"/>
    </source>
</evidence>
<dbReference type="AlphaFoldDB" id="A0A2I7WEH1"/>
<reference evidence="1 2" key="1">
    <citation type="submission" date="2017-10" db="EMBL/GenBank/DDBJ databases">
        <title>Clinical isolate obtained from a human patient with meningeal tuberculosis in michoacan, Mexico.</title>
        <authorList>
            <person name="Guillen-Nepita A.L."/>
            <person name="Negrete-Paz A.M."/>
            <person name="Vazquez-Marrufo G."/>
            <person name="Cruz-Hernandez A."/>
            <person name="Fresia P."/>
            <person name="Naya H."/>
            <person name="Vazquez-Garciduenas M.S."/>
        </authorList>
    </citation>
    <scope>NUCLEOTIDE SEQUENCE [LARGE SCALE GENOMIC DNA]</scope>
    <source>
        <strain evidence="2">Beijing/MYC004</strain>
    </source>
</reference>
<dbReference type="EMBL" id="CP024614">
    <property type="protein sequence ID" value="AUS53120.1"/>
    <property type="molecule type" value="Genomic_DNA"/>
</dbReference>
<organism evidence="1 2">
    <name type="scientific">Mycobacterium tuberculosis</name>
    <dbReference type="NCBI Taxonomy" id="1773"/>
    <lineage>
        <taxon>Bacteria</taxon>
        <taxon>Bacillati</taxon>
        <taxon>Actinomycetota</taxon>
        <taxon>Actinomycetes</taxon>
        <taxon>Mycobacteriales</taxon>
        <taxon>Mycobacteriaceae</taxon>
        <taxon>Mycobacterium</taxon>
        <taxon>Mycobacterium tuberculosis complex</taxon>
    </lineage>
</organism>
<sequence>MGVELLKRGQIAVTAGDTTQPRVGHRRIGLGGSHKLRQRRHASLAILDRHRPIEMPARSE</sequence>
<proteinExistence type="predicted"/>
<name>A0A2I7WEH1_MYCTX</name>
<protein>
    <submittedName>
        <fullName evidence="1">Uncharacterized protein</fullName>
    </submittedName>
</protein>
<evidence type="ECO:0000313" key="1">
    <source>
        <dbReference type="EMBL" id="AUS53120.1"/>
    </source>
</evidence>